<proteinExistence type="predicted"/>
<evidence type="ECO:0000313" key="4">
    <source>
        <dbReference type="Proteomes" id="UP001460270"/>
    </source>
</evidence>
<dbReference type="Gene3D" id="2.60.120.920">
    <property type="match status" value="1"/>
</dbReference>
<evidence type="ECO:0000313" key="3">
    <source>
        <dbReference type="EMBL" id="KAK7899440.1"/>
    </source>
</evidence>
<dbReference type="PANTHER" id="PTHR24103">
    <property type="entry name" value="E3 UBIQUITIN-PROTEIN LIGASE TRIM"/>
    <property type="match status" value="1"/>
</dbReference>
<dbReference type="InterPro" id="IPR050143">
    <property type="entry name" value="TRIM/RBCC"/>
</dbReference>
<protein>
    <recommendedName>
        <fullName evidence="2">B30.2/SPRY domain-containing protein</fullName>
    </recommendedName>
</protein>
<dbReference type="EMBL" id="JBBPFD010000014">
    <property type="protein sequence ID" value="KAK7899440.1"/>
    <property type="molecule type" value="Genomic_DNA"/>
</dbReference>
<keyword evidence="4" id="KW-1185">Reference proteome</keyword>
<keyword evidence="1" id="KW-0175">Coiled coil</keyword>
<sequence length="331" mass="38307">MQSQLLQRLSEELVGREASQALSNLQKTIVQGRSTTELGFDKSVDSEAHRNHLFKPVAEVTPGFKKQLQIALHPLNEHLQVLNKSKDQFFTATTHVQAQARLIEKEIRDQFRRFHQFLQEEEQARLRALREEEQQKRRSLQDKLDEVNREIEALLETITETQKQMKAADASFLLQYKVAKEKVLRCPLVEAPQMGSGALMDQAKHLGNLGFNIWRNMKDLFQFYPVILDPNTAHSNFILSRTLDNVKFKERQMFPENPERFQWDRVLGSEGFNSGTHKWEVEVSSEDYWSVGVVSESVQRKGPINKGVWEICLLDGQYHAISLPKHDKTLS</sequence>
<comment type="caution">
    <text evidence="3">The sequence shown here is derived from an EMBL/GenBank/DDBJ whole genome shotgun (WGS) entry which is preliminary data.</text>
</comment>
<name>A0AAW0NRY4_9GOBI</name>
<dbReference type="SMART" id="SM00589">
    <property type="entry name" value="PRY"/>
    <property type="match status" value="1"/>
</dbReference>
<gene>
    <name evidence="3" type="ORF">WMY93_020293</name>
</gene>
<feature type="coiled-coil region" evidence="1">
    <location>
        <begin position="118"/>
        <end position="171"/>
    </location>
</feature>
<organism evidence="3 4">
    <name type="scientific">Mugilogobius chulae</name>
    <name type="common">yellowstripe goby</name>
    <dbReference type="NCBI Taxonomy" id="88201"/>
    <lineage>
        <taxon>Eukaryota</taxon>
        <taxon>Metazoa</taxon>
        <taxon>Chordata</taxon>
        <taxon>Craniata</taxon>
        <taxon>Vertebrata</taxon>
        <taxon>Euteleostomi</taxon>
        <taxon>Actinopterygii</taxon>
        <taxon>Neopterygii</taxon>
        <taxon>Teleostei</taxon>
        <taxon>Neoteleostei</taxon>
        <taxon>Acanthomorphata</taxon>
        <taxon>Gobiaria</taxon>
        <taxon>Gobiiformes</taxon>
        <taxon>Gobioidei</taxon>
        <taxon>Gobiidae</taxon>
        <taxon>Gobionellinae</taxon>
        <taxon>Mugilogobius</taxon>
    </lineage>
</organism>
<dbReference type="InterPro" id="IPR001870">
    <property type="entry name" value="B30.2/SPRY"/>
</dbReference>
<dbReference type="PROSITE" id="PS50188">
    <property type="entry name" value="B302_SPRY"/>
    <property type="match status" value="1"/>
</dbReference>
<evidence type="ECO:0000256" key="1">
    <source>
        <dbReference type="SAM" id="Coils"/>
    </source>
</evidence>
<dbReference type="InterPro" id="IPR043136">
    <property type="entry name" value="B30.2/SPRY_sf"/>
</dbReference>
<dbReference type="AlphaFoldDB" id="A0AAW0NRY4"/>
<accession>A0AAW0NRY4</accession>
<dbReference type="InterPro" id="IPR013320">
    <property type="entry name" value="ConA-like_dom_sf"/>
</dbReference>
<reference evidence="4" key="1">
    <citation type="submission" date="2024-04" db="EMBL/GenBank/DDBJ databases">
        <title>Salinicola lusitanus LLJ914,a marine bacterium isolated from the Okinawa Trough.</title>
        <authorList>
            <person name="Li J."/>
        </authorList>
    </citation>
    <scope>NUCLEOTIDE SEQUENCE [LARGE SCALE GENOMIC DNA]</scope>
</reference>
<dbReference type="InterPro" id="IPR006574">
    <property type="entry name" value="PRY"/>
</dbReference>
<dbReference type="Pfam" id="PF13765">
    <property type="entry name" value="PRY"/>
    <property type="match status" value="1"/>
</dbReference>
<dbReference type="Proteomes" id="UP001460270">
    <property type="component" value="Unassembled WGS sequence"/>
</dbReference>
<dbReference type="SUPFAM" id="SSF49899">
    <property type="entry name" value="Concanavalin A-like lectins/glucanases"/>
    <property type="match status" value="1"/>
</dbReference>
<dbReference type="InterPro" id="IPR003879">
    <property type="entry name" value="Butyrophylin_SPRY"/>
</dbReference>
<evidence type="ECO:0000259" key="2">
    <source>
        <dbReference type="PROSITE" id="PS50188"/>
    </source>
</evidence>
<feature type="domain" description="B30.2/SPRY" evidence="2">
    <location>
        <begin position="206"/>
        <end position="331"/>
    </location>
</feature>
<dbReference type="PRINTS" id="PR01407">
    <property type="entry name" value="BUTYPHLNCDUF"/>
</dbReference>